<evidence type="ECO:0000313" key="1">
    <source>
        <dbReference type="EMBL" id="OXM58690.1"/>
    </source>
</evidence>
<dbReference type="RefSeq" id="WP_093931989.1">
    <property type="nucleotide sequence ID" value="NZ_NMQT01000007.1"/>
</dbReference>
<evidence type="ECO:0000313" key="2">
    <source>
        <dbReference type="Proteomes" id="UP000215223"/>
    </source>
</evidence>
<dbReference type="AlphaFoldDB" id="A0A229SIH7"/>
<name>A0A229SIH7_9PSEU</name>
<organism evidence="1 2">
    <name type="scientific">Amycolatopsis thailandensis</name>
    <dbReference type="NCBI Taxonomy" id="589330"/>
    <lineage>
        <taxon>Bacteria</taxon>
        <taxon>Bacillati</taxon>
        <taxon>Actinomycetota</taxon>
        <taxon>Actinomycetes</taxon>
        <taxon>Pseudonocardiales</taxon>
        <taxon>Pseudonocardiaceae</taxon>
        <taxon>Amycolatopsis</taxon>
    </lineage>
</organism>
<sequence length="114" mass="12762">MDEFVSGAIQSPQGSEEWVKALTTFHALYDYWPWEVFPPGGWVIATLPDNAGTQVTLTVLGIRWMRDLAESLQTAPWHLAYLNQAVAEMDGSLHARLDAFHTAAHDQIVQDNEP</sequence>
<dbReference type="Proteomes" id="UP000215223">
    <property type="component" value="Unassembled WGS sequence"/>
</dbReference>
<dbReference type="EMBL" id="NMQT01000007">
    <property type="protein sequence ID" value="OXM58690.1"/>
    <property type="molecule type" value="Genomic_DNA"/>
</dbReference>
<reference evidence="1 2" key="1">
    <citation type="submission" date="2017-07" db="EMBL/GenBank/DDBJ databases">
        <title>Amycolatopsis thailandensis Genome sequencing and assembly.</title>
        <authorList>
            <person name="Kaur N."/>
            <person name="Mayilraj S."/>
        </authorList>
    </citation>
    <scope>NUCLEOTIDE SEQUENCE [LARGE SCALE GENOMIC DNA]</scope>
    <source>
        <strain evidence="1 2">JCM 16380</strain>
    </source>
</reference>
<comment type="caution">
    <text evidence="1">The sequence shown here is derived from an EMBL/GenBank/DDBJ whole genome shotgun (WGS) entry which is preliminary data.</text>
</comment>
<protein>
    <submittedName>
        <fullName evidence="1">Uncharacterized protein</fullName>
    </submittedName>
</protein>
<proteinExistence type="predicted"/>
<accession>A0A229SIH7</accession>
<gene>
    <name evidence="1" type="ORF">CFP71_01360</name>
</gene>
<keyword evidence="2" id="KW-1185">Reference proteome</keyword>